<gene>
    <name evidence="6" type="ORF">Aco04nite_12520</name>
</gene>
<dbReference type="PANTHER" id="PTHR30055">
    <property type="entry name" value="HTH-TYPE TRANSCRIPTIONAL REGULATOR RUTR"/>
    <property type="match status" value="1"/>
</dbReference>
<dbReference type="AlphaFoldDB" id="A0A919SBN1"/>
<dbReference type="SUPFAM" id="SSF46689">
    <property type="entry name" value="Homeodomain-like"/>
    <property type="match status" value="1"/>
</dbReference>
<dbReference type="EMBL" id="BOQP01000006">
    <property type="protein sequence ID" value="GIM68842.1"/>
    <property type="molecule type" value="Genomic_DNA"/>
</dbReference>
<keyword evidence="3" id="KW-0804">Transcription</keyword>
<dbReference type="PROSITE" id="PS50977">
    <property type="entry name" value="HTH_TETR_2"/>
    <property type="match status" value="1"/>
</dbReference>
<dbReference type="Pfam" id="PF13305">
    <property type="entry name" value="TetR_C_33"/>
    <property type="match status" value="1"/>
</dbReference>
<proteinExistence type="predicted"/>
<evidence type="ECO:0000256" key="2">
    <source>
        <dbReference type="ARBA" id="ARBA00023125"/>
    </source>
</evidence>
<evidence type="ECO:0000256" key="4">
    <source>
        <dbReference type="PROSITE-ProRule" id="PRU00335"/>
    </source>
</evidence>
<feature type="DNA-binding region" description="H-T-H motif" evidence="4">
    <location>
        <begin position="41"/>
        <end position="60"/>
    </location>
</feature>
<dbReference type="RefSeq" id="WP_212996223.1">
    <property type="nucleotide sequence ID" value="NZ_BAAATW010000001.1"/>
</dbReference>
<dbReference type="InterPro" id="IPR025996">
    <property type="entry name" value="MT1864/Rv1816-like_C"/>
</dbReference>
<keyword evidence="7" id="KW-1185">Reference proteome</keyword>
<dbReference type="Gene3D" id="1.10.357.10">
    <property type="entry name" value="Tetracycline Repressor, domain 2"/>
    <property type="match status" value="1"/>
</dbReference>
<comment type="caution">
    <text evidence="6">The sequence shown here is derived from an EMBL/GenBank/DDBJ whole genome shotgun (WGS) entry which is preliminary data.</text>
</comment>
<dbReference type="GO" id="GO:0003700">
    <property type="term" value="F:DNA-binding transcription factor activity"/>
    <property type="evidence" value="ECO:0007669"/>
    <property type="project" value="TreeGrafter"/>
</dbReference>
<dbReference type="GO" id="GO:0000976">
    <property type="term" value="F:transcription cis-regulatory region binding"/>
    <property type="evidence" value="ECO:0007669"/>
    <property type="project" value="TreeGrafter"/>
</dbReference>
<keyword evidence="1" id="KW-0805">Transcription regulation</keyword>
<evidence type="ECO:0000313" key="7">
    <source>
        <dbReference type="Proteomes" id="UP000680865"/>
    </source>
</evidence>
<organism evidence="6 7">
    <name type="scientific">Winogradskya consettensis</name>
    <dbReference type="NCBI Taxonomy" id="113560"/>
    <lineage>
        <taxon>Bacteria</taxon>
        <taxon>Bacillati</taxon>
        <taxon>Actinomycetota</taxon>
        <taxon>Actinomycetes</taxon>
        <taxon>Micromonosporales</taxon>
        <taxon>Micromonosporaceae</taxon>
        <taxon>Winogradskya</taxon>
    </lineage>
</organism>
<dbReference type="Proteomes" id="UP000680865">
    <property type="component" value="Unassembled WGS sequence"/>
</dbReference>
<dbReference type="SUPFAM" id="SSF48498">
    <property type="entry name" value="Tetracyclin repressor-like, C-terminal domain"/>
    <property type="match status" value="1"/>
</dbReference>
<evidence type="ECO:0000259" key="5">
    <source>
        <dbReference type="PROSITE" id="PS50977"/>
    </source>
</evidence>
<dbReference type="PANTHER" id="PTHR30055:SF234">
    <property type="entry name" value="HTH-TYPE TRANSCRIPTIONAL REGULATOR BETI"/>
    <property type="match status" value="1"/>
</dbReference>
<evidence type="ECO:0000256" key="3">
    <source>
        <dbReference type="ARBA" id="ARBA00023163"/>
    </source>
</evidence>
<protein>
    <submittedName>
        <fullName evidence="6">TetR family transcriptional regulator</fullName>
    </submittedName>
</protein>
<evidence type="ECO:0000313" key="6">
    <source>
        <dbReference type="EMBL" id="GIM68842.1"/>
    </source>
</evidence>
<sequence>MTNTPATRGRNQRGRGNLLRDDIVSATLRLLDEAAEDETLSLRAVARELGIATTSIYLHFPDRDALVLAALRSCHDDLMAAVERAEKSAGDPAEGLRERTLVLAGWAERHPGLYKVLHESALNRRADMSFKLVMAERSVAAVQRCIDAGLVAADEDAEVIALDLRAAVHGAVSLRLNEPGSSGSPVDRQIDRFLVKIVGIGF</sequence>
<keyword evidence="2 4" id="KW-0238">DNA-binding</keyword>
<name>A0A919SBN1_9ACTN</name>
<dbReference type="InterPro" id="IPR050109">
    <property type="entry name" value="HTH-type_TetR-like_transc_reg"/>
</dbReference>
<accession>A0A919SBN1</accession>
<dbReference type="InterPro" id="IPR036271">
    <property type="entry name" value="Tet_transcr_reg_TetR-rel_C_sf"/>
</dbReference>
<dbReference type="Pfam" id="PF00440">
    <property type="entry name" value="TetR_N"/>
    <property type="match status" value="1"/>
</dbReference>
<dbReference type="InterPro" id="IPR009057">
    <property type="entry name" value="Homeodomain-like_sf"/>
</dbReference>
<feature type="domain" description="HTH tetR-type" evidence="5">
    <location>
        <begin position="17"/>
        <end position="78"/>
    </location>
</feature>
<evidence type="ECO:0000256" key="1">
    <source>
        <dbReference type="ARBA" id="ARBA00023015"/>
    </source>
</evidence>
<dbReference type="InterPro" id="IPR001647">
    <property type="entry name" value="HTH_TetR"/>
</dbReference>
<reference evidence="6" key="1">
    <citation type="submission" date="2021-03" db="EMBL/GenBank/DDBJ databases">
        <title>Whole genome shotgun sequence of Actinoplanes consettensis NBRC 14913.</title>
        <authorList>
            <person name="Komaki H."/>
            <person name="Tamura T."/>
        </authorList>
    </citation>
    <scope>NUCLEOTIDE SEQUENCE</scope>
    <source>
        <strain evidence="6">NBRC 14913</strain>
    </source>
</reference>